<keyword evidence="2" id="KW-1185">Reference proteome</keyword>
<sequence length="122" mass="13134">MTTPDTTGTAGHHLRAALDRAGLAYRIDPWPGALANIIVTDEPGNVFIIPAPDGTEVRITDDEGVTAYPPNEHRGWVALHYAQAGDDIENAEVYRSPRTDVDADSTLAAESITEFMASRSSQ</sequence>
<gene>
    <name evidence="1" type="ORF">SFRA_024580</name>
</gene>
<protein>
    <submittedName>
        <fullName evidence="1">Uncharacterized protein</fullName>
    </submittedName>
</protein>
<dbReference type="RefSeq" id="WP_043472606.1">
    <property type="nucleotide sequence ID" value="NZ_JNAD02000013.1"/>
</dbReference>
<name>A0A3M8EXB9_9ACTN</name>
<accession>A0A3M8EXB9</accession>
<organism evidence="1 2">
    <name type="scientific">Streptomyces xinghaiensis</name>
    <dbReference type="NCBI Taxonomy" id="1038928"/>
    <lineage>
        <taxon>Bacteria</taxon>
        <taxon>Bacillati</taxon>
        <taxon>Actinomycetota</taxon>
        <taxon>Actinomycetes</taxon>
        <taxon>Kitasatosporales</taxon>
        <taxon>Streptomycetaceae</taxon>
        <taxon>Streptomyces</taxon>
    </lineage>
</organism>
<evidence type="ECO:0000313" key="1">
    <source>
        <dbReference type="EMBL" id="RKM92569.1"/>
    </source>
</evidence>
<dbReference type="AlphaFoldDB" id="A0A3M8EXB9"/>
<dbReference type="EMBL" id="JNAD02000013">
    <property type="protein sequence ID" value="RKM92569.1"/>
    <property type="molecule type" value="Genomic_DNA"/>
</dbReference>
<comment type="caution">
    <text evidence="1">The sequence shown here is derived from an EMBL/GenBank/DDBJ whole genome shotgun (WGS) entry which is preliminary data.</text>
</comment>
<dbReference type="Proteomes" id="UP000028058">
    <property type="component" value="Unassembled WGS sequence"/>
</dbReference>
<proteinExistence type="predicted"/>
<evidence type="ECO:0000313" key="2">
    <source>
        <dbReference type="Proteomes" id="UP000028058"/>
    </source>
</evidence>
<reference evidence="1 2" key="1">
    <citation type="journal article" date="2014" name="Genome Announc.">
        <title>Draft Genome Sequence of Streptomyces fradiae ATCC 19609, a Strain Highly Sensitive to Antibiotics.</title>
        <authorList>
            <person name="Bekker O.B."/>
            <person name="Klimina K.M."/>
            <person name="Vatlin A.A."/>
            <person name="Zakharevich N.V."/>
            <person name="Kasianov A.S."/>
            <person name="Danilenko V.N."/>
        </authorList>
    </citation>
    <scope>NUCLEOTIDE SEQUENCE [LARGE SCALE GENOMIC DNA]</scope>
    <source>
        <strain evidence="1 2">ATCC 19609</strain>
    </source>
</reference>